<dbReference type="Gene3D" id="1.10.1510.10">
    <property type="entry name" value="Uncharacterised protein YqeY/AIM41 PF09424, N-terminal domain"/>
    <property type="match status" value="1"/>
</dbReference>
<comment type="caution">
    <text evidence="1">The sequence shown here is derived from an EMBL/GenBank/DDBJ whole genome shotgun (WGS) entry which is preliminary data.</text>
</comment>
<dbReference type="Proteomes" id="UP000176648">
    <property type="component" value="Unassembled WGS sequence"/>
</dbReference>
<accession>A0A1G2C7Y6</accession>
<dbReference type="STRING" id="1798644.A2122_03030"/>
<dbReference type="InterPro" id="IPR019004">
    <property type="entry name" value="YqeY/Aim41"/>
</dbReference>
<dbReference type="Gene3D" id="1.10.10.410">
    <property type="match status" value="1"/>
</dbReference>
<gene>
    <name evidence="1" type="ORF">A2122_03030</name>
</gene>
<dbReference type="PANTHER" id="PTHR28055:SF1">
    <property type="entry name" value="ALTERED INHERITANCE OF MITOCHONDRIA PROTEIN 41, MITOCHONDRIAL"/>
    <property type="match status" value="1"/>
</dbReference>
<dbReference type="SUPFAM" id="SSF89095">
    <property type="entry name" value="GatB/YqeY motif"/>
    <property type="match status" value="1"/>
</dbReference>
<name>A0A1G2C7Y6_9BACT</name>
<dbReference type="Pfam" id="PF09424">
    <property type="entry name" value="YqeY"/>
    <property type="match status" value="1"/>
</dbReference>
<dbReference type="GO" id="GO:0016884">
    <property type="term" value="F:carbon-nitrogen ligase activity, with glutamine as amido-N-donor"/>
    <property type="evidence" value="ECO:0007669"/>
    <property type="project" value="InterPro"/>
</dbReference>
<dbReference type="InterPro" id="IPR042184">
    <property type="entry name" value="YqeY/Aim41_N"/>
</dbReference>
<protein>
    <recommendedName>
        <fullName evidence="3">Glutamyl-tRNA amidotransferase</fullName>
    </recommendedName>
</protein>
<proteinExistence type="predicted"/>
<evidence type="ECO:0008006" key="3">
    <source>
        <dbReference type="Google" id="ProtNLM"/>
    </source>
</evidence>
<organism evidence="1 2">
    <name type="scientific">Candidatus Liptonbacteria bacterium GWB1_49_6</name>
    <dbReference type="NCBI Taxonomy" id="1798644"/>
    <lineage>
        <taxon>Bacteria</taxon>
        <taxon>Candidatus Liptoniibacteriota</taxon>
    </lineage>
</organism>
<dbReference type="PANTHER" id="PTHR28055">
    <property type="entry name" value="ALTERED INHERITANCE OF MITOCHONDRIA PROTEIN 41, MITOCHONDRIAL"/>
    <property type="match status" value="1"/>
</dbReference>
<dbReference type="AlphaFoldDB" id="A0A1G2C7Y6"/>
<dbReference type="InterPro" id="IPR003789">
    <property type="entry name" value="Asn/Gln_tRNA_amidoTrase-B-like"/>
</dbReference>
<evidence type="ECO:0000313" key="1">
    <source>
        <dbReference type="EMBL" id="OGY97241.1"/>
    </source>
</evidence>
<sequence>MSVKGKLENDLKDALRARDAERTSLARLMIAQIKNREIEKRSKEGTTDELSDEEVFEVLRRELKKRREAIELFKKGGREDLAGKEEREIELIAPYLPPEMGRKEIEQIVERIIAGGSSDFNSAMREAMKELKGKADGRMVGEIVKGKIPR</sequence>
<dbReference type="InterPro" id="IPR023168">
    <property type="entry name" value="GatB_Yqey_C_2"/>
</dbReference>
<reference evidence="1 2" key="1">
    <citation type="journal article" date="2016" name="Nat. Commun.">
        <title>Thousands of microbial genomes shed light on interconnected biogeochemical processes in an aquifer system.</title>
        <authorList>
            <person name="Anantharaman K."/>
            <person name="Brown C.T."/>
            <person name="Hug L.A."/>
            <person name="Sharon I."/>
            <person name="Castelle C.J."/>
            <person name="Probst A.J."/>
            <person name="Thomas B.C."/>
            <person name="Singh A."/>
            <person name="Wilkins M.J."/>
            <person name="Karaoz U."/>
            <person name="Brodie E.L."/>
            <person name="Williams K.H."/>
            <person name="Hubbard S.S."/>
            <person name="Banfield J.F."/>
        </authorList>
    </citation>
    <scope>NUCLEOTIDE SEQUENCE [LARGE SCALE GENOMIC DNA]</scope>
</reference>
<evidence type="ECO:0000313" key="2">
    <source>
        <dbReference type="Proteomes" id="UP000176648"/>
    </source>
</evidence>
<dbReference type="EMBL" id="MHKU01000005">
    <property type="protein sequence ID" value="OGY97241.1"/>
    <property type="molecule type" value="Genomic_DNA"/>
</dbReference>